<dbReference type="EMBL" id="SOAU01000001">
    <property type="protein sequence ID" value="TDT17002.1"/>
    <property type="molecule type" value="Genomic_DNA"/>
</dbReference>
<keyword evidence="4" id="KW-1185">Reference proteome</keyword>
<dbReference type="AlphaFoldDB" id="A0A4R7I0F9"/>
<dbReference type="InterPro" id="IPR043739">
    <property type="entry name" value="DUF5684"/>
</dbReference>
<evidence type="ECO:0000313" key="3">
    <source>
        <dbReference type="EMBL" id="TDT17002.1"/>
    </source>
</evidence>
<evidence type="ECO:0008006" key="5">
    <source>
        <dbReference type="Google" id="ProtNLM"/>
    </source>
</evidence>
<comment type="caution">
    <text evidence="3">The sequence shown here is derived from an EMBL/GenBank/DDBJ whole genome shotgun (WGS) entry which is preliminary data.</text>
</comment>
<feature type="region of interest" description="Disordered" evidence="1">
    <location>
        <begin position="124"/>
        <end position="150"/>
    </location>
</feature>
<name>A0A4R7I0F9_9ACTN</name>
<sequence length="150" mass="15971">MSLLASSSDSAGAGFIIVIYLALIVLGIVGFWKVFTKAGEEGWKSIIPFYNVYTLLKIVGRPGWWLILFFIPFVNFIIWIIVALDLAKSFGKGTGFGVGLIFLGFIFMLILGFGDARYVGPGGTPAQMGSPPPPPPMPGSTPPPPPPPSA</sequence>
<protein>
    <recommendedName>
        <fullName evidence="5">Signal peptidase I</fullName>
    </recommendedName>
</protein>
<evidence type="ECO:0000256" key="1">
    <source>
        <dbReference type="SAM" id="MobiDB-lite"/>
    </source>
</evidence>
<accession>A0A4R7I0F9</accession>
<feature type="transmembrane region" description="Helical" evidence="2">
    <location>
        <begin position="63"/>
        <end position="84"/>
    </location>
</feature>
<feature type="transmembrane region" description="Helical" evidence="2">
    <location>
        <begin position="96"/>
        <end position="114"/>
    </location>
</feature>
<feature type="transmembrane region" description="Helical" evidence="2">
    <location>
        <begin position="12"/>
        <end position="35"/>
    </location>
</feature>
<dbReference type="Proteomes" id="UP000294558">
    <property type="component" value="Unassembled WGS sequence"/>
</dbReference>
<keyword evidence="2" id="KW-1133">Transmembrane helix</keyword>
<reference evidence="3 4" key="1">
    <citation type="submission" date="2019-03" db="EMBL/GenBank/DDBJ databases">
        <title>Sequencing the genomes of 1000 actinobacteria strains.</title>
        <authorList>
            <person name="Klenk H.-P."/>
        </authorList>
    </citation>
    <scope>NUCLEOTIDE SEQUENCE [LARGE SCALE GENOMIC DNA]</scope>
    <source>
        <strain evidence="3 4">DSM 18936</strain>
    </source>
</reference>
<proteinExistence type="predicted"/>
<evidence type="ECO:0000256" key="2">
    <source>
        <dbReference type="SAM" id="Phobius"/>
    </source>
</evidence>
<feature type="compositionally biased region" description="Pro residues" evidence="1">
    <location>
        <begin position="130"/>
        <end position="150"/>
    </location>
</feature>
<keyword evidence="2" id="KW-0812">Transmembrane</keyword>
<dbReference type="Pfam" id="PF18936">
    <property type="entry name" value="DUF5684"/>
    <property type="match status" value="1"/>
</dbReference>
<organism evidence="3 4">
    <name type="scientific">Ilumatobacter fluminis</name>
    <dbReference type="NCBI Taxonomy" id="467091"/>
    <lineage>
        <taxon>Bacteria</taxon>
        <taxon>Bacillati</taxon>
        <taxon>Actinomycetota</taxon>
        <taxon>Acidimicrobiia</taxon>
        <taxon>Acidimicrobiales</taxon>
        <taxon>Ilumatobacteraceae</taxon>
        <taxon>Ilumatobacter</taxon>
    </lineage>
</organism>
<evidence type="ECO:0000313" key="4">
    <source>
        <dbReference type="Proteomes" id="UP000294558"/>
    </source>
</evidence>
<dbReference type="RefSeq" id="WP_208294066.1">
    <property type="nucleotide sequence ID" value="NZ_JAVJPS010000038.1"/>
</dbReference>
<keyword evidence="2" id="KW-0472">Membrane</keyword>
<gene>
    <name evidence="3" type="ORF">BDK89_2603</name>
</gene>